<dbReference type="InterPro" id="IPR038444">
    <property type="entry name" value="DUF465_sf"/>
</dbReference>
<feature type="region of interest" description="Disordered" evidence="1">
    <location>
        <begin position="1"/>
        <end position="25"/>
    </location>
</feature>
<evidence type="ECO:0000313" key="3">
    <source>
        <dbReference type="Proteomes" id="UP000461288"/>
    </source>
</evidence>
<dbReference type="AlphaFoldDB" id="A0A7X3H916"/>
<dbReference type="RefSeq" id="WP_160481311.1">
    <property type="nucleotide sequence ID" value="NZ_WTFN01000034.1"/>
</dbReference>
<organism evidence="2 3">
    <name type="scientific">Metapseudomonas otitidis</name>
    <dbReference type="NCBI Taxonomy" id="319939"/>
    <lineage>
        <taxon>Bacteria</taxon>
        <taxon>Pseudomonadati</taxon>
        <taxon>Pseudomonadota</taxon>
        <taxon>Gammaproteobacteria</taxon>
        <taxon>Pseudomonadales</taxon>
        <taxon>Pseudomonadaceae</taxon>
        <taxon>Metapseudomonas</taxon>
    </lineage>
</organism>
<name>A0A7X3H916_9GAMM</name>
<dbReference type="EMBL" id="WTFN01000034">
    <property type="protein sequence ID" value="MWK57340.1"/>
    <property type="molecule type" value="Genomic_DNA"/>
</dbReference>
<dbReference type="InterPro" id="IPR007420">
    <property type="entry name" value="DUF465"/>
</dbReference>
<dbReference type="Proteomes" id="UP000461288">
    <property type="component" value="Unassembled WGS sequence"/>
</dbReference>
<reference evidence="2 3" key="1">
    <citation type="submission" date="2019-12" db="EMBL/GenBank/DDBJ databases">
        <title>Draft genome sequence of Pseudomonas otitidis recovered from a chicken carcass.</title>
        <authorList>
            <person name="Vieira T.R."/>
            <person name="Oliviera E.F.C."/>
            <person name="Silva N.M.V."/>
            <person name="Sambrano G.E."/>
            <person name="Cibulski S.P."/>
            <person name="Cardoso M.R.I."/>
        </authorList>
    </citation>
    <scope>NUCLEOTIDE SEQUENCE [LARGE SCALE GENOMIC DNA]</scope>
    <source>
        <strain evidence="2 3">25_K</strain>
    </source>
</reference>
<protein>
    <submittedName>
        <fullName evidence="2">DUF465 domain-containing protein</fullName>
    </submittedName>
</protein>
<evidence type="ECO:0000256" key="1">
    <source>
        <dbReference type="SAM" id="MobiDB-lite"/>
    </source>
</evidence>
<sequence>MPVEHDLTQDIGISRSELEQRSEQDPDLARLLEDYRSTDLKIVELERAAGLGVSDEHLNRLKSERLLAKDRIVRRLQYGS</sequence>
<comment type="caution">
    <text evidence="2">The sequence shown here is derived from an EMBL/GenBank/DDBJ whole genome shotgun (WGS) entry which is preliminary data.</text>
</comment>
<evidence type="ECO:0000313" key="2">
    <source>
        <dbReference type="EMBL" id="MWK57340.1"/>
    </source>
</evidence>
<dbReference type="Gene3D" id="6.10.280.50">
    <property type="match status" value="1"/>
</dbReference>
<accession>A0A7X3H916</accession>
<feature type="compositionally biased region" description="Basic and acidic residues" evidence="1">
    <location>
        <begin position="16"/>
        <end position="25"/>
    </location>
</feature>
<gene>
    <name evidence="2" type="ORF">GO594_15260</name>
</gene>
<dbReference type="Pfam" id="PF04325">
    <property type="entry name" value="DUF465"/>
    <property type="match status" value="1"/>
</dbReference>
<proteinExistence type="predicted"/>